<proteinExistence type="predicted"/>
<dbReference type="EMBL" id="JACOGF010000013">
    <property type="protein sequence ID" value="MBC3920092.1"/>
    <property type="molecule type" value="Genomic_DNA"/>
</dbReference>
<keyword evidence="1" id="KW-0812">Transmembrane</keyword>
<keyword evidence="3" id="KW-1185">Reference proteome</keyword>
<reference evidence="2 3" key="1">
    <citation type="submission" date="2020-08" db="EMBL/GenBank/DDBJ databases">
        <title>Novel species isolated from subtropical streams in China.</title>
        <authorList>
            <person name="Lu H."/>
        </authorList>
    </citation>
    <scope>NUCLEOTIDE SEQUENCE [LARGE SCALE GENOMIC DNA]</scope>
    <source>
        <strain evidence="2 3">CY18W</strain>
    </source>
</reference>
<comment type="caution">
    <text evidence="2">The sequence shown here is derived from an EMBL/GenBank/DDBJ whole genome shotgun (WGS) entry which is preliminary data.</text>
</comment>
<organism evidence="2 3">
    <name type="scientific">Undibacterium hunanense</name>
    <dbReference type="NCBI Taxonomy" id="2762292"/>
    <lineage>
        <taxon>Bacteria</taxon>
        <taxon>Pseudomonadati</taxon>
        <taxon>Pseudomonadota</taxon>
        <taxon>Betaproteobacteria</taxon>
        <taxon>Burkholderiales</taxon>
        <taxon>Oxalobacteraceae</taxon>
        <taxon>Undibacterium</taxon>
    </lineage>
</organism>
<dbReference type="Proteomes" id="UP000650424">
    <property type="component" value="Unassembled WGS sequence"/>
</dbReference>
<feature type="transmembrane region" description="Helical" evidence="1">
    <location>
        <begin position="79"/>
        <end position="97"/>
    </location>
</feature>
<feature type="transmembrane region" description="Helical" evidence="1">
    <location>
        <begin position="12"/>
        <end position="31"/>
    </location>
</feature>
<feature type="transmembrane region" description="Helical" evidence="1">
    <location>
        <begin position="47"/>
        <end position="67"/>
    </location>
</feature>
<dbReference type="Pfam" id="PF06961">
    <property type="entry name" value="DUF1294"/>
    <property type="match status" value="1"/>
</dbReference>
<dbReference type="RefSeq" id="WP_186949357.1">
    <property type="nucleotide sequence ID" value="NZ_JACOGF010000013.1"/>
</dbReference>
<evidence type="ECO:0000256" key="1">
    <source>
        <dbReference type="SAM" id="Phobius"/>
    </source>
</evidence>
<accession>A0ABR6ZW39</accession>
<name>A0ABR6ZW39_9BURK</name>
<dbReference type="InterPro" id="IPR010718">
    <property type="entry name" value="DUF1294"/>
</dbReference>
<sequence length="98" mass="10616">MSAIDPRLLLPGLLLMVYAIMSLVTLCMYAIDKSAAGKRGPRISERSLLLCGLAGGWPGAIVAQSIFRHKTQKTSFRRAFFATIILNLALLIAVIVIS</sequence>
<evidence type="ECO:0000313" key="2">
    <source>
        <dbReference type="EMBL" id="MBC3920092.1"/>
    </source>
</evidence>
<evidence type="ECO:0000313" key="3">
    <source>
        <dbReference type="Proteomes" id="UP000650424"/>
    </source>
</evidence>
<dbReference type="InterPro" id="IPR012156">
    <property type="entry name" value="Cold_shock_CspA"/>
</dbReference>
<dbReference type="PIRSF" id="PIRSF002599">
    <property type="entry name" value="Cold_shock_A"/>
    <property type="match status" value="1"/>
</dbReference>
<gene>
    <name evidence="2" type="ORF">H8L32_21675</name>
</gene>
<keyword evidence="1" id="KW-1133">Transmembrane helix</keyword>
<protein>
    <submittedName>
        <fullName evidence="2">DUF1294 domain-containing protein</fullName>
    </submittedName>
</protein>
<keyword evidence="1" id="KW-0472">Membrane</keyword>